<feature type="signal peptide" evidence="2">
    <location>
        <begin position="1"/>
        <end position="25"/>
    </location>
</feature>
<proteinExistence type="inferred from homology"/>
<dbReference type="InterPro" id="IPR000917">
    <property type="entry name" value="Sulfatase_N"/>
</dbReference>
<keyword evidence="5" id="KW-1185">Reference proteome</keyword>
<feature type="domain" description="Sulfatase N-terminal" evidence="3">
    <location>
        <begin position="30"/>
        <end position="316"/>
    </location>
</feature>
<evidence type="ECO:0000256" key="2">
    <source>
        <dbReference type="SAM" id="SignalP"/>
    </source>
</evidence>
<dbReference type="SUPFAM" id="SSF53649">
    <property type="entry name" value="Alkaline phosphatase-like"/>
    <property type="match status" value="1"/>
</dbReference>
<name>A0ABZ0RIC8_9BACT</name>
<evidence type="ECO:0000313" key="4">
    <source>
        <dbReference type="EMBL" id="WPJ95954.1"/>
    </source>
</evidence>
<dbReference type="PANTHER" id="PTHR42693:SF33">
    <property type="entry name" value="ARYLSULFATASE"/>
    <property type="match status" value="1"/>
</dbReference>
<dbReference type="PANTHER" id="PTHR42693">
    <property type="entry name" value="ARYLSULFATASE FAMILY MEMBER"/>
    <property type="match status" value="1"/>
</dbReference>
<dbReference type="InterPro" id="IPR017850">
    <property type="entry name" value="Alkaline_phosphatase_core_sf"/>
</dbReference>
<sequence length="515" mass="57851">MNIKIKKAVMVGFATAVLGLTTSFATDSRPNTLFIIADDASFEHFGVNGCTWVNTPNVDRVAEQGINFTSAYTPNPKCAPSRSVIITGRNPWQLEAAVNHRPIFPEKFKTYAEALEEHGYDVGVTGKGWGPGVAQGRDLLGKEYQAHEVQERPAKQISTTDYARNFEQFLDDRDASKPFAFWVGCKEPHRKYEFKSGVKNGKALDSIPEVPNYWPDTEAVRHDMLDYAVEVEYFDRQVGRCIEALKHEGLLENTLVIVTSDNGMPFPRVKGHPYHNSAHMPFMAMWKNGIKEPGRSFDQFISFIDIAPTFMEMAGISQEQSGMQPWTGRSLLEIFKGGREMANIPQRDTILMGRERNDVGRPNDWGYPVRAIRKGQLLYIHNFKPTRWPCGNPSTGFLDTDAGPTKSAIIAAGENSEYWKLSLGKRGAEELYDVSKDPECMTDLSGNPEYVQQMAALKQELFAQLTEQGDLRMTDDGDWYDGPANPYASRAKRNLYKKVNEGKSKGKHAHLEDGM</sequence>
<dbReference type="RefSeq" id="WP_319832821.1">
    <property type="nucleotide sequence ID" value="NZ_CP138858.1"/>
</dbReference>
<gene>
    <name evidence="4" type="ORF">SH580_21290</name>
</gene>
<comment type="similarity">
    <text evidence="1">Belongs to the sulfatase family.</text>
</comment>
<dbReference type="EMBL" id="CP138858">
    <property type="protein sequence ID" value="WPJ95954.1"/>
    <property type="molecule type" value="Genomic_DNA"/>
</dbReference>
<evidence type="ECO:0000256" key="1">
    <source>
        <dbReference type="ARBA" id="ARBA00008779"/>
    </source>
</evidence>
<dbReference type="Proteomes" id="UP001324993">
    <property type="component" value="Chromosome"/>
</dbReference>
<dbReference type="CDD" id="cd16027">
    <property type="entry name" value="SGSH"/>
    <property type="match status" value="1"/>
</dbReference>
<keyword evidence="2" id="KW-0732">Signal</keyword>
<evidence type="ECO:0000259" key="3">
    <source>
        <dbReference type="Pfam" id="PF00884"/>
    </source>
</evidence>
<dbReference type="Gene3D" id="3.40.720.10">
    <property type="entry name" value="Alkaline Phosphatase, subunit A"/>
    <property type="match status" value="1"/>
</dbReference>
<feature type="chain" id="PRO_5045466961" evidence="2">
    <location>
        <begin position="26"/>
        <end position="515"/>
    </location>
</feature>
<evidence type="ECO:0000313" key="5">
    <source>
        <dbReference type="Proteomes" id="UP001324993"/>
    </source>
</evidence>
<organism evidence="4 5">
    <name type="scientific">Coraliomargarita algicola</name>
    <dbReference type="NCBI Taxonomy" id="3092156"/>
    <lineage>
        <taxon>Bacteria</taxon>
        <taxon>Pseudomonadati</taxon>
        <taxon>Verrucomicrobiota</taxon>
        <taxon>Opitutia</taxon>
        <taxon>Puniceicoccales</taxon>
        <taxon>Coraliomargaritaceae</taxon>
        <taxon>Coraliomargarita</taxon>
    </lineage>
</organism>
<dbReference type="InterPro" id="IPR050738">
    <property type="entry name" value="Sulfatase"/>
</dbReference>
<reference evidence="4 5" key="1">
    <citation type="submission" date="2023-11" db="EMBL/GenBank/DDBJ databases">
        <title>Coraliomargarita sp. nov., isolated from marine algae.</title>
        <authorList>
            <person name="Lee J.K."/>
            <person name="Baek J.H."/>
            <person name="Kim J.M."/>
            <person name="Choi D.G."/>
            <person name="Jeon C.O."/>
        </authorList>
    </citation>
    <scope>NUCLEOTIDE SEQUENCE [LARGE SCALE GENOMIC DNA]</scope>
    <source>
        <strain evidence="4 5">J2-16</strain>
    </source>
</reference>
<accession>A0ABZ0RIC8</accession>
<protein>
    <submittedName>
        <fullName evidence="4">Sulfatase</fullName>
    </submittedName>
</protein>
<dbReference type="Pfam" id="PF00884">
    <property type="entry name" value="Sulfatase"/>
    <property type="match status" value="1"/>
</dbReference>